<dbReference type="AlphaFoldDB" id="A0AAD5ULP2"/>
<evidence type="ECO:0000256" key="3">
    <source>
        <dbReference type="ARBA" id="ARBA00023027"/>
    </source>
</evidence>
<dbReference type="InterPro" id="IPR006140">
    <property type="entry name" value="D-isomer_DH_NAD-bd"/>
</dbReference>
<dbReference type="InterPro" id="IPR029753">
    <property type="entry name" value="D-isomer_DH_CS"/>
</dbReference>
<dbReference type="SUPFAM" id="SSF52283">
    <property type="entry name" value="Formate/glycerate dehydrogenase catalytic domain-like"/>
    <property type="match status" value="1"/>
</dbReference>
<sequence>MPPNFRSKTLKPFNSGDIKVLLLEGLNATGVNILRNAGYQVETHPKALDVETLKEKIKDVHAIGIRSKTQLTKEILQHAEKLRVIGCFCIGTNQVDLQFAASKGISVFNSPFSNSRSVAEMVIAQIIALSRQMGDRNTELHNGIWNKVSSNCHEIRGKSLGIVGYGHIGSQLSVLADSFGMKIFFFDILQTMPLGSAVPVPSLEELLSKCDFISLHVPETPETKNMIGKREFDLMKKGAVFINASRGTVVDIPSLKQALVSGHLAGAAVDVFPVEPFKNGPGFESDLIGCPNTILTPHIGGSTEEAQSSIGIEVGSALVKYINTGSTLGSVNFPEVDIRSPSADSLTIRVINIHQNVPGVLKQINKVLSDYNIEKQICDSKDAVAYFMADVTVEKEEDFASIHNALNNMPVLPSDILIFKHRVQTPSENLKSMVQDEYSIGISKDSICTDSTQSLVHYFPQIQKLAHLPQPTQFLHSLYKSNIPKFTKKYVFDVKLPKIEITKQQDYSCPHFLVYYDIHAYIKLDMFTFSIRGDMLDKKFLKSTCQKKPKRETFDIRFPLIQPNNKFKD</sequence>
<dbReference type="SUPFAM" id="SSF55021">
    <property type="entry name" value="ACT-like"/>
    <property type="match status" value="1"/>
</dbReference>
<dbReference type="InterPro" id="IPR036291">
    <property type="entry name" value="NAD(P)-bd_dom_sf"/>
</dbReference>
<dbReference type="FunFam" id="3.40.50.720:FF:000041">
    <property type="entry name" value="D-3-phosphoglycerate dehydrogenase"/>
    <property type="match status" value="1"/>
</dbReference>
<dbReference type="InterPro" id="IPR029752">
    <property type="entry name" value="D-isomer_DH_CS1"/>
</dbReference>
<dbReference type="GO" id="GO:0051287">
    <property type="term" value="F:NAD binding"/>
    <property type="evidence" value="ECO:0007669"/>
    <property type="project" value="InterPro"/>
</dbReference>
<protein>
    <recommendedName>
        <fullName evidence="9">Phosphoglycerate dehydrogenase</fullName>
    </recommendedName>
</protein>
<comment type="caution">
    <text evidence="7">The sequence shown here is derived from an EMBL/GenBank/DDBJ whole genome shotgun (WGS) entry which is preliminary data.</text>
</comment>
<dbReference type="InterPro" id="IPR006139">
    <property type="entry name" value="D-isomer_2_OHA_DH_cat_dom"/>
</dbReference>
<dbReference type="PROSITE" id="PS00671">
    <property type="entry name" value="D_2_HYDROXYACID_DH_3"/>
    <property type="match status" value="1"/>
</dbReference>
<dbReference type="Gene3D" id="3.40.50.720">
    <property type="entry name" value="NAD(P)-binding Rossmann-like Domain"/>
    <property type="match status" value="2"/>
</dbReference>
<dbReference type="EMBL" id="JADGKB010000005">
    <property type="protein sequence ID" value="KAJ3261507.1"/>
    <property type="molecule type" value="Genomic_DNA"/>
</dbReference>
<name>A0AAD5ULP2_9FUNG</name>
<evidence type="ECO:0000256" key="1">
    <source>
        <dbReference type="ARBA" id="ARBA00005854"/>
    </source>
</evidence>
<dbReference type="Pfam" id="PF00389">
    <property type="entry name" value="2-Hacid_dh"/>
    <property type="match status" value="1"/>
</dbReference>
<dbReference type="PANTHER" id="PTHR43761:SF1">
    <property type="entry name" value="D-ISOMER SPECIFIC 2-HYDROXYACID DEHYDROGENASE CATALYTIC DOMAIN-CONTAINING PROTEIN-RELATED"/>
    <property type="match status" value="1"/>
</dbReference>
<proteinExistence type="inferred from homology"/>
<dbReference type="CDD" id="cd12176">
    <property type="entry name" value="PGDH_3"/>
    <property type="match status" value="1"/>
</dbReference>
<dbReference type="PROSITE" id="PS00670">
    <property type="entry name" value="D_2_HYDROXYACID_DH_2"/>
    <property type="match status" value="1"/>
</dbReference>
<gene>
    <name evidence="7" type="ORF">HK103_005342</name>
</gene>
<dbReference type="GO" id="GO:0004617">
    <property type="term" value="F:phosphoglycerate dehydrogenase activity"/>
    <property type="evidence" value="ECO:0007669"/>
    <property type="project" value="UniProtKB-ARBA"/>
</dbReference>
<evidence type="ECO:0000256" key="4">
    <source>
        <dbReference type="ARBA" id="ARBA00029440"/>
    </source>
</evidence>
<comment type="pathway">
    <text evidence="4">Amino-acid biosynthesis.</text>
</comment>
<dbReference type="GO" id="GO:0006564">
    <property type="term" value="P:L-serine biosynthetic process"/>
    <property type="evidence" value="ECO:0007669"/>
    <property type="project" value="UniProtKB-ARBA"/>
</dbReference>
<dbReference type="Pfam" id="PF02826">
    <property type="entry name" value="2-Hacid_dh_C"/>
    <property type="match status" value="1"/>
</dbReference>
<evidence type="ECO:0008006" key="9">
    <source>
        <dbReference type="Google" id="ProtNLM"/>
    </source>
</evidence>
<reference evidence="7" key="1">
    <citation type="submission" date="2020-05" db="EMBL/GenBank/DDBJ databases">
        <title>Phylogenomic resolution of chytrid fungi.</title>
        <authorList>
            <person name="Stajich J.E."/>
            <person name="Amses K."/>
            <person name="Simmons R."/>
            <person name="Seto K."/>
            <person name="Myers J."/>
            <person name="Bonds A."/>
            <person name="Quandt C.A."/>
            <person name="Barry K."/>
            <person name="Liu P."/>
            <person name="Grigoriev I."/>
            <person name="Longcore J.E."/>
            <person name="James T.Y."/>
        </authorList>
    </citation>
    <scope>NUCLEOTIDE SEQUENCE</scope>
    <source>
        <strain evidence="7">PLAUS21</strain>
    </source>
</reference>
<evidence type="ECO:0000313" key="7">
    <source>
        <dbReference type="EMBL" id="KAJ3261507.1"/>
    </source>
</evidence>
<evidence type="ECO:0000259" key="6">
    <source>
        <dbReference type="Pfam" id="PF02826"/>
    </source>
</evidence>
<dbReference type="SUPFAM" id="SSF51735">
    <property type="entry name" value="NAD(P)-binding Rossmann-fold domains"/>
    <property type="match status" value="1"/>
</dbReference>
<keyword evidence="2" id="KW-0560">Oxidoreductase</keyword>
<dbReference type="InterPro" id="IPR050418">
    <property type="entry name" value="D-iso_2-hydroxyacid_DH_PdxB"/>
</dbReference>
<dbReference type="InterPro" id="IPR045865">
    <property type="entry name" value="ACT-like_dom_sf"/>
</dbReference>
<feature type="domain" description="D-isomer specific 2-hydroxyacid dehydrogenase NAD-binding" evidence="6">
    <location>
        <begin position="123"/>
        <end position="300"/>
    </location>
</feature>
<dbReference type="PANTHER" id="PTHR43761">
    <property type="entry name" value="D-ISOMER SPECIFIC 2-HYDROXYACID DEHYDROGENASE FAMILY PROTEIN (AFU_ORTHOLOGUE AFUA_1G13630)"/>
    <property type="match status" value="1"/>
</dbReference>
<evidence type="ECO:0000313" key="8">
    <source>
        <dbReference type="Proteomes" id="UP001210925"/>
    </source>
</evidence>
<accession>A0AAD5ULP2</accession>
<organism evidence="7 8">
    <name type="scientific">Boothiomyces macroporosus</name>
    <dbReference type="NCBI Taxonomy" id="261099"/>
    <lineage>
        <taxon>Eukaryota</taxon>
        <taxon>Fungi</taxon>
        <taxon>Fungi incertae sedis</taxon>
        <taxon>Chytridiomycota</taxon>
        <taxon>Chytridiomycota incertae sedis</taxon>
        <taxon>Chytridiomycetes</taxon>
        <taxon>Rhizophydiales</taxon>
        <taxon>Terramycetaceae</taxon>
        <taxon>Boothiomyces</taxon>
    </lineage>
</organism>
<keyword evidence="3" id="KW-0520">NAD</keyword>
<keyword evidence="8" id="KW-1185">Reference proteome</keyword>
<dbReference type="NCBIfam" id="NF008759">
    <property type="entry name" value="PRK11790.1"/>
    <property type="match status" value="1"/>
</dbReference>
<dbReference type="Proteomes" id="UP001210925">
    <property type="component" value="Unassembled WGS sequence"/>
</dbReference>
<dbReference type="PROSITE" id="PS00065">
    <property type="entry name" value="D_2_HYDROXYACID_DH_1"/>
    <property type="match status" value="1"/>
</dbReference>
<dbReference type="Gene3D" id="3.30.70.260">
    <property type="match status" value="1"/>
</dbReference>
<feature type="domain" description="D-isomer specific 2-hydroxyacid dehydrogenase catalytic" evidence="5">
    <location>
        <begin position="20"/>
        <end position="332"/>
    </location>
</feature>
<comment type="similarity">
    <text evidence="1">Belongs to the D-isomer specific 2-hydroxyacid dehydrogenase family.</text>
</comment>
<evidence type="ECO:0000256" key="2">
    <source>
        <dbReference type="ARBA" id="ARBA00023002"/>
    </source>
</evidence>
<dbReference type="GO" id="GO:0047545">
    <property type="term" value="F:(S)-2-hydroxyglutarate dehydrogenase activity"/>
    <property type="evidence" value="ECO:0007669"/>
    <property type="project" value="UniProtKB-ARBA"/>
</dbReference>
<evidence type="ECO:0000259" key="5">
    <source>
        <dbReference type="Pfam" id="PF00389"/>
    </source>
</evidence>